<feature type="domain" description="DUF6876" evidence="1">
    <location>
        <begin position="5"/>
        <end position="130"/>
    </location>
</feature>
<dbReference type="KEGG" id="rba:RB4205"/>
<dbReference type="PATRIC" id="fig|243090.15.peg.1951"/>
<dbReference type="EMBL" id="BX294140">
    <property type="protein sequence ID" value="CAD73641.1"/>
    <property type="molecule type" value="Genomic_DNA"/>
</dbReference>
<organism evidence="2 3">
    <name type="scientific">Rhodopirellula baltica (strain DSM 10527 / NCIMB 13988 / SH1)</name>
    <dbReference type="NCBI Taxonomy" id="243090"/>
    <lineage>
        <taxon>Bacteria</taxon>
        <taxon>Pseudomonadati</taxon>
        <taxon>Planctomycetota</taxon>
        <taxon>Planctomycetia</taxon>
        <taxon>Pirellulales</taxon>
        <taxon>Pirellulaceae</taxon>
        <taxon>Rhodopirellula</taxon>
    </lineage>
</organism>
<protein>
    <recommendedName>
        <fullName evidence="1">DUF6876 domain-containing protein</fullName>
    </recommendedName>
</protein>
<dbReference type="InterPro" id="IPR049241">
    <property type="entry name" value="DUF6876"/>
</dbReference>
<dbReference type="Proteomes" id="UP000001025">
    <property type="component" value="Chromosome"/>
</dbReference>
<evidence type="ECO:0000313" key="2">
    <source>
        <dbReference type="EMBL" id="CAD73641.1"/>
    </source>
</evidence>
<accession>Q7UT01</accession>
<dbReference type="OrthoDB" id="1255124at2"/>
<dbReference type="RefSeq" id="WP_011119771.1">
    <property type="nucleotide sequence ID" value="NC_005027.1"/>
</dbReference>
<proteinExistence type="predicted"/>
<gene>
    <name evidence="2" type="ordered locus">RB4205</name>
</gene>
<keyword evidence="3" id="KW-1185">Reference proteome</keyword>
<dbReference type="STRING" id="243090.RB4205"/>
<dbReference type="HOGENOM" id="CLU_155947_0_0_0"/>
<dbReference type="Pfam" id="PF21781">
    <property type="entry name" value="DUF6876"/>
    <property type="match status" value="1"/>
</dbReference>
<dbReference type="InParanoid" id="Q7UT01"/>
<evidence type="ECO:0000313" key="3">
    <source>
        <dbReference type="Proteomes" id="UP000001025"/>
    </source>
</evidence>
<evidence type="ECO:0000259" key="1">
    <source>
        <dbReference type="Pfam" id="PF21781"/>
    </source>
</evidence>
<dbReference type="EnsemblBacteria" id="CAD73641">
    <property type="protein sequence ID" value="CAD73641"/>
    <property type="gene ID" value="RB4205"/>
</dbReference>
<name>Q7UT01_RHOBA</name>
<sequence>MTTLQQKDLVDFSGEPVFYQSPLNKKVLYTKGIRHVIDAGEANWLITDIIAWMKSKKFQKAVEEDERLQYVVSWKLEVFEDRSARLTARADHESEAFITQDYRQTNFPLQEIEIWQSANGEHEVLYLPSER</sequence>
<dbReference type="AlphaFoldDB" id="Q7UT01"/>
<reference evidence="2 3" key="1">
    <citation type="journal article" date="2003" name="Proc. Natl. Acad. Sci. U.S.A.">
        <title>Complete genome sequence of the marine planctomycete Pirellula sp. strain 1.</title>
        <authorList>
            <person name="Gloeckner F.O."/>
            <person name="Kube M."/>
            <person name="Bauer M."/>
            <person name="Teeling H."/>
            <person name="Lombardot T."/>
            <person name="Ludwig W."/>
            <person name="Gade D."/>
            <person name="Beck A."/>
            <person name="Borzym K."/>
            <person name="Heitmann K."/>
            <person name="Rabus R."/>
            <person name="Schlesner H."/>
            <person name="Amann R."/>
            <person name="Reinhardt R."/>
        </authorList>
    </citation>
    <scope>NUCLEOTIDE SEQUENCE [LARGE SCALE GENOMIC DNA]</scope>
    <source>
        <strain evidence="3">DSM 10527 / NCIMB 13988 / SH1</strain>
    </source>
</reference>